<dbReference type="KEGG" id="mec:Q7C_2159"/>
<evidence type="ECO:0000313" key="16">
    <source>
        <dbReference type="Proteomes" id="UP000009145"/>
    </source>
</evidence>
<dbReference type="EMBL" id="CP003380">
    <property type="protein sequence ID" value="AFJ03295.1"/>
    <property type="molecule type" value="Genomic_DNA"/>
</dbReference>
<dbReference type="OrthoDB" id="9800627at2"/>
<dbReference type="CDD" id="cd06158">
    <property type="entry name" value="S2P-M50_like_1"/>
    <property type="match status" value="1"/>
</dbReference>
<keyword evidence="7" id="KW-0479">Metal-binding</keyword>
<dbReference type="GO" id="GO:0006508">
    <property type="term" value="P:proteolysis"/>
    <property type="evidence" value="ECO:0007669"/>
    <property type="project" value="UniProtKB-KW"/>
</dbReference>
<evidence type="ECO:0000256" key="10">
    <source>
        <dbReference type="ARBA" id="ARBA00022989"/>
    </source>
</evidence>
<comment type="subcellular location">
    <subcellularLocation>
        <location evidence="2">Cell membrane</location>
        <topology evidence="2">Multi-pass membrane protein</topology>
    </subcellularLocation>
</comment>
<dbReference type="STRING" id="754477.Q7C_2159"/>
<evidence type="ECO:0000256" key="9">
    <source>
        <dbReference type="ARBA" id="ARBA00022833"/>
    </source>
</evidence>
<gene>
    <name evidence="15" type="ordered locus">Q7C_2159</name>
</gene>
<proteinExistence type="inferred from homology"/>
<accession>I1YK52</accession>
<comment type="similarity">
    <text evidence="3">Belongs to the peptidase M50B family.</text>
</comment>
<keyword evidence="11 15" id="KW-0482">Metalloprotease</keyword>
<dbReference type="eggNOG" id="COG1994">
    <property type="taxonomic scope" value="Bacteria"/>
</dbReference>
<sequence>MDEFSLVQKIIIWTVPVLFAITLHEVAHGWMALKLGDRTAQMLGRLSLNPIKHIDPIGTIVVPGILLLLGGFIFGWAKPVPVSYQNLRKPKSDMAWVALAGPGANLAMGLVWAVVAKLGFGLVQAGNSFGEPMFYMGLAGIWINAILMFLNLLPLPPLDGGRVLVSVLPGKLGWQVSRIEPYGFFIILGLLAFGILGLILSPMLNTTVQILAQWLGISFGQAASLLNSLF</sequence>
<keyword evidence="6 13" id="KW-0812">Transmembrane</keyword>
<keyword evidence="8" id="KW-0378">Hydrolase</keyword>
<dbReference type="InterPro" id="IPR008915">
    <property type="entry name" value="Peptidase_M50"/>
</dbReference>
<feature type="transmembrane region" description="Helical" evidence="13">
    <location>
        <begin position="182"/>
        <end position="200"/>
    </location>
</feature>
<feature type="domain" description="Peptidase M50" evidence="14">
    <location>
        <begin position="140"/>
        <end position="169"/>
    </location>
</feature>
<evidence type="ECO:0000256" key="5">
    <source>
        <dbReference type="ARBA" id="ARBA00022670"/>
    </source>
</evidence>
<dbReference type="PATRIC" id="fig|754477.3.peg.2125"/>
<evidence type="ECO:0000256" key="13">
    <source>
        <dbReference type="SAM" id="Phobius"/>
    </source>
</evidence>
<keyword evidence="5 15" id="KW-0645">Protease</keyword>
<evidence type="ECO:0000256" key="1">
    <source>
        <dbReference type="ARBA" id="ARBA00001947"/>
    </source>
</evidence>
<dbReference type="Pfam" id="PF02163">
    <property type="entry name" value="Peptidase_M50"/>
    <property type="match status" value="1"/>
</dbReference>
<keyword evidence="12 13" id="KW-0472">Membrane</keyword>
<feature type="transmembrane region" description="Helical" evidence="13">
    <location>
        <begin position="54"/>
        <end position="76"/>
    </location>
</feature>
<evidence type="ECO:0000256" key="2">
    <source>
        <dbReference type="ARBA" id="ARBA00004651"/>
    </source>
</evidence>
<evidence type="ECO:0000259" key="14">
    <source>
        <dbReference type="Pfam" id="PF02163"/>
    </source>
</evidence>
<dbReference type="PANTHER" id="PTHR35864:SF1">
    <property type="entry name" value="ZINC METALLOPROTEASE YWHC-RELATED"/>
    <property type="match status" value="1"/>
</dbReference>
<dbReference type="InterPro" id="IPR044537">
    <property type="entry name" value="Rip2-like"/>
</dbReference>
<comment type="cofactor">
    <cofactor evidence="1">
        <name>Zn(2+)</name>
        <dbReference type="ChEBI" id="CHEBI:29105"/>
    </cofactor>
</comment>
<evidence type="ECO:0000256" key="7">
    <source>
        <dbReference type="ARBA" id="ARBA00022723"/>
    </source>
</evidence>
<dbReference type="Proteomes" id="UP000009145">
    <property type="component" value="Chromosome"/>
</dbReference>
<feature type="transmembrane region" description="Helical" evidence="13">
    <location>
        <begin position="132"/>
        <end position="153"/>
    </location>
</feature>
<dbReference type="GO" id="GO:0046872">
    <property type="term" value="F:metal ion binding"/>
    <property type="evidence" value="ECO:0007669"/>
    <property type="project" value="UniProtKB-KW"/>
</dbReference>
<dbReference type="InterPro" id="IPR052348">
    <property type="entry name" value="Metallopeptidase_M50B"/>
</dbReference>
<evidence type="ECO:0000256" key="4">
    <source>
        <dbReference type="ARBA" id="ARBA00022475"/>
    </source>
</evidence>
<keyword evidence="4" id="KW-1003">Cell membrane</keyword>
<feature type="transmembrane region" description="Helical" evidence="13">
    <location>
        <begin position="12"/>
        <end position="33"/>
    </location>
</feature>
<evidence type="ECO:0000256" key="6">
    <source>
        <dbReference type="ARBA" id="ARBA00022692"/>
    </source>
</evidence>
<dbReference type="GO" id="GO:0005886">
    <property type="term" value="C:plasma membrane"/>
    <property type="evidence" value="ECO:0007669"/>
    <property type="project" value="UniProtKB-SubCell"/>
</dbReference>
<feature type="transmembrane region" description="Helical" evidence="13">
    <location>
        <begin position="96"/>
        <end position="120"/>
    </location>
</feature>
<evidence type="ECO:0000256" key="8">
    <source>
        <dbReference type="ARBA" id="ARBA00022801"/>
    </source>
</evidence>
<name>I1YK52_METFJ</name>
<keyword evidence="9" id="KW-0862">Zinc</keyword>
<evidence type="ECO:0000256" key="12">
    <source>
        <dbReference type="ARBA" id="ARBA00023136"/>
    </source>
</evidence>
<dbReference type="GO" id="GO:0008237">
    <property type="term" value="F:metallopeptidase activity"/>
    <property type="evidence" value="ECO:0007669"/>
    <property type="project" value="UniProtKB-KW"/>
</dbReference>
<dbReference type="HOGENOM" id="CLU_086979_0_0_6"/>
<keyword evidence="10 13" id="KW-1133">Transmembrane helix</keyword>
<dbReference type="RefSeq" id="WP_014704714.1">
    <property type="nucleotide sequence ID" value="NC_017856.1"/>
</dbReference>
<evidence type="ECO:0000256" key="11">
    <source>
        <dbReference type="ARBA" id="ARBA00023049"/>
    </source>
</evidence>
<evidence type="ECO:0000313" key="15">
    <source>
        <dbReference type="EMBL" id="AFJ03295.1"/>
    </source>
</evidence>
<keyword evidence="16" id="KW-1185">Reference proteome</keyword>
<protein>
    <submittedName>
        <fullName evidence="15">Membrane metalloprotease</fullName>
    </submittedName>
</protein>
<organism evidence="15 16">
    <name type="scientific">Methylophaga frappieri (strain ATCC BAA-2434 / DSM 25690 / JAM7)</name>
    <dbReference type="NCBI Taxonomy" id="754477"/>
    <lineage>
        <taxon>Bacteria</taxon>
        <taxon>Pseudomonadati</taxon>
        <taxon>Pseudomonadota</taxon>
        <taxon>Gammaproteobacteria</taxon>
        <taxon>Thiotrichales</taxon>
        <taxon>Piscirickettsiaceae</taxon>
        <taxon>Methylophaga</taxon>
    </lineage>
</organism>
<dbReference type="PANTHER" id="PTHR35864">
    <property type="entry name" value="ZINC METALLOPROTEASE MJ0611-RELATED"/>
    <property type="match status" value="1"/>
</dbReference>
<dbReference type="AlphaFoldDB" id="I1YK52"/>
<evidence type="ECO:0000256" key="3">
    <source>
        <dbReference type="ARBA" id="ARBA00007931"/>
    </source>
</evidence>
<reference evidence="15 16" key="1">
    <citation type="journal article" date="2012" name="J. Bacteriol.">
        <title>Complete genome sequences of Methylophaga sp. strain JAM1 and Methylophaga sp. strain JAM7.</title>
        <authorList>
            <person name="Villeneuve C."/>
            <person name="Martineau C."/>
            <person name="Mauffrey F."/>
            <person name="Villemur R."/>
        </authorList>
    </citation>
    <scope>NUCLEOTIDE SEQUENCE [LARGE SCALE GENOMIC DNA]</scope>
    <source>
        <strain evidence="15 16">JAM7</strain>
    </source>
</reference>